<dbReference type="PANTHER" id="PTHR21174">
    <property type="match status" value="1"/>
</dbReference>
<reference evidence="1 2" key="1">
    <citation type="journal article" date="2020" name="ISME J.">
        <title>Comparative genomics reveals insights into cyanobacterial evolution and habitat adaptation.</title>
        <authorList>
            <person name="Chen M.Y."/>
            <person name="Teng W.K."/>
            <person name="Zhao L."/>
            <person name="Hu C.X."/>
            <person name="Zhou Y.K."/>
            <person name="Han B.P."/>
            <person name="Song L.R."/>
            <person name="Shu W.S."/>
        </authorList>
    </citation>
    <scope>NUCLEOTIDE SEQUENCE [LARGE SCALE GENOMIC DNA]</scope>
    <source>
        <strain evidence="1 2">FACHB-260</strain>
    </source>
</reference>
<evidence type="ECO:0008006" key="3">
    <source>
        <dbReference type="Google" id="ProtNLM"/>
    </source>
</evidence>
<evidence type="ECO:0000313" key="1">
    <source>
        <dbReference type="EMBL" id="MBD2344892.1"/>
    </source>
</evidence>
<accession>A0ABR8CRT5</accession>
<protein>
    <recommendedName>
        <fullName evidence="3">Metal-dependent HD superfamily phosphohydrolase</fullName>
    </recommendedName>
</protein>
<dbReference type="Proteomes" id="UP000607281">
    <property type="component" value="Unassembled WGS sequence"/>
</dbReference>
<dbReference type="PIRSF" id="PIRSF035170">
    <property type="entry name" value="HD_phosphohydro"/>
    <property type="match status" value="1"/>
</dbReference>
<evidence type="ECO:0000313" key="2">
    <source>
        <dbReference type="Proteomes" id="UP000607281"/>
    </source>
</evidence>
<proteinExistence type="predicted"/>
<comment type="caution">
    <text evidence="1">The sequence shown here is derived from an EMBL/GenBank/DDBJ whole genome shotgun (WGS) entry which is preliminary data.</text>
</comment>
<organism evidence="1 2">
    <name type="scientific">Anabaena subtropica FACHB-260</name>
    <dbReference type="NCBI Taxonomy" id="2692884"/>
    <lineage>
        <taxon>Bacteria</taxon>
        <taxon>Bacillati</taxon>
        <taxon>Cyanobacteriota</taxon>
        <taxon>Cyanophyceae</taxon>
        <taxon>Nostocales</taxon>
        <taxon>Nostocaceae</taxon>
        <taxon>Anabaena</taxon>
    </lineage>
</organism>
<gene>
    <name evidence="1" type="ORF">H6G18_12140</name>
</gene>
<dbReference type="InterPro" id="IPR009218">
    <property type="entry name" value="HD_phosphohydro"/>
</dbReference>
<dbReference type="PANTHER" id="PTHR21174:SF0">
    <property type="entry name" value="HD PHOSPHOHYDROLASE FAMILY PROTEIN-RELATED"/>
    <property type="match status" value="1"/>
</dbReference>
<dbReference type="EMBL" id="JACJRF010000017">
    <property type="protein sequence ID" value="MBD2344892.1"/>
    <property type="molecule type" value="Genomic_DNA"/>
</dbReference>
<name>A0ABR8CRT5_9NOST</name>
<dbReference type="SUPFAM" id="SSF109604">
    <property type="entry name" value="HD-domain/PDEase-like"/>
    <property type="match status" value="1"/>
</dbReference>
<sequence length="212" mass="24652">MLTEKNFLFYEWQHTLQSFEVEKASAEQVFTNLIQAYSNPSRHYHTLKHISSVFHTIQSLQAYTQDLAAVQLATWFHDIIYDTQAQDNEEKSAEYACESLSSLGIPLSCLTKVKRLILNTKHHQADDDIDSQVLLDADLAILATNPVDYQEYAHAIRQEYAWMSDSDYIQGRTQVLERFLQRQRIYCTPLIYDKSEQSARANLQAEIQRLNK</sequence>
<dbReference type="RefSeq" id="WP_190407343.1">
    <property type="nucleotide sequence ID" value="NZ_JACJRF010000017.1"/>
</dbReference>
<keyword evidence="2" id="KW-1185">Reference proteome</keyword>
<dbReference type="Gene3D" id="1.10.3210.10">
    <property type="entry name" value="Hypothetical protein af1432"/>
    <property type="match status" value="1"/>
</dbReference>